<reference evidence="1" key="2">
    <citation type="submission" date="2022-01" db="EMBL/GenBank/DDBJ databases">
        <authorList>
            <person name="Yamashiro T."/>
            <person name="Shiraishi A."/>
            <person name="Satake H."/>
            <person name="Nakayama K."/>
        </authorList>
    </citation>
    <scope>NUCLEOTIDE SEQUENCE</scope>
</reference>
<evidence type="ECO:0000313" key="2">
    <source>
        <dbReference type="Proteomes" id="UP001151760"/>
    </source>
</evidence>
<organism evidence="1 2">
    <name type="scientific">Tanacetum coccineum</name>
    <dbReference type="NCBI Taxonomy" id="301880"/>
    <lineage>
        <taxon>Eukaryota</taxon>
        <taxon>Viridiplantae</taxon>
        <taxon>Streptophyta</taxon>
        <taxon>Embryophyta</taxon>
        <taxon>Tracheophyta</taxon>
        <taxon>Spermatophyta</taxon>
        <taxon>Magnoliopsida</taxon>
        <taxon>eudicotyledons</taxon>
        <taxon>Gunneridae</taxon>
        <taxon>Pentapetalae</taxon>
        <taxon>asterids</taxon>
        <taxon>campanulids</taxon>
        <taxon>Asterales</taxon>
        <taxon>Asteraceae</taxon>
        <taxon>Asteroideae</taxon>
        <taxon>Anthemideae</taxon>
        <taxon>Anthemidinae</taxon>
        <taxon>Tanacetum</taxon>
    </lineage>
</organism>
<evidence type="ECO:0000313" key="1">
    <source>
        <dbReference type="EMBL" id="GJT14526.1"/>
    </source>
</evidence>
<sequence length="71" mass="8013">MPQRVEILLWKVLVKTDDRIDKLRDQISTLVEIVSKKVVTPATVKVVEESCVICGDAHAYYNCTAIVRQAI</sequence>
<dbReference type="EMBL" id="BQNB010013320">
    <property type="protein sequence ID" value="GJT14526.1"/>
    <property type="molecule type" value="Genomic_DNA"/>
</dbReference>
<keyword evidence="2" id="KW-1185">Reference proteome</keyword>
<comment type="caution">
    <text evidence="1">The sequence shown here is derived from an EMBL/GenBank/DDBJ whole genome shotgun (WGS) entry which is preliminary data.</text>
</comment>
<evidence type="ECO:0008006" key="3">
    <source>
        <dbReference type="Google" id="ProtNLM"/>
    </source>
</evidence>
<gene>
    <name evidence="1" type="ORF">Tco_0861568</name>
</gene>
<protein>
    <recommendedName>
        <fullName evidence="3">Reverse transcriptase domain-containing protein</fullName>
    </recommendedName>
</protein>
<proteinExistence type="predicted"/>
<dbReference type="Proteomes" id="UP001151760">
    <property type="component" value="Unassembled WGS sequence"/>
</dbReference>
<reference evidence="1" key="1">
    <citation type="journal article" date="2022" name="Int. J. Mol. Sci.">
        <title>Draft Genome of Tanacetum Coccineum: Genomic Comparison of Closely Related Tanacetum-Family Plants.</title>
        <authorList>
            <person name="Yamashiro T."/>
            <person name="Shiraishi A."/>
            <person name="Nakayama K."/>
            <person name="Satake H."/>
        </authorList>
    </citation>
    <scope>NUCLEOTIDE SEQUENCE</scope>
</reference>
<name>A0ABQ5BI61_9ASTR</name>
<accession>A0ABQ5BI61</accession>